<keyword evidence="3" id="KW-1185">Reference proteome</keyword>
<dbReference type="EMBL" id="CR555306">
    <property type="protein sequence ID" value="CAI09705.1"/>
    <property type="molecule type" value="Genomic_DNA"/>
</dbReference>
<dbReference type="KEGG" id="eba:ebA6263"/>
<reference evidence="2 3" key="1">
    <citation type="journal article" date="2005" name="Arch. Microbiol.">
        <title>The genome sequence of an anaerobic aromatic-degrading denitrifying bacterium, strain EbN1.</title>
        <authorList>
            <person name="Rabus R."/>
            <person name="Kube M."/>
            <person name="Heider J."/>
            <person name="Beck A."/>
            <person name="Heitmann K."/>
            <person name="Widdel F."/>
            <person name="Reinhardt R."/>
        </authorList>
    </citation>
    <scope>NUCLEOTIDE SEQUENCE [LARGE SCALE GENOMIC DNA]</scope>
    <source>
        <strain evidence="2 3">EbN1</strain>
    </source>
</reference>
<feature type="compositionally biased region" description="Basic residues" evidence="1">
    <location>
        <begin position="87"/>
        <end position="112"/>
    </location>
</feature>
<name>Q5NZ09_AROAE</name>
<dbReference type="STRING" id="76114.ebA6263"/>
<sequence length="112" mass="12454">MRGDPIAPFFLGWSCSRGVRSLPQSLAPVRLRSRSPASDCRAAHESTAQRCRRESGRDGSPDRHAPGRRHREGGSEKLPDRGAAGRCRSRLRRRPVSSAVNRRRAQRNGRSA</sequence>
<evidence type="ECO:0000313" key="3">
    <source>
        <dbReference type="Proteomes" id="UP000006552"/>
    </source>
</evidence>
<protein>
    <submittedName>
        <fullName evidence="2">Uncharacterized protein</fullName>
    </submittedName>
</protein>
<feature type="compositionally biased region" description="Basic and acidic residues" evidence="1">
    <location>
        <begin position="51"/>
        <end position="65"/>
    </location>
</feature>
<accession>Q5NZ09</accession>
<gene>
    <name evidence="2" type="ORF">ebA6263</name>
</gene>
<dbReference type="HOGENOM" id="CLU_2140672_0_0_4"/>
<proteinExistence type="predicted"/>
<dbReference type="AlphaFoldDB" id="Q5NZ09"/>
<evidence type="ECO:0000256" key="1">
    <source>
        <dbReference type="SAM" id="MobiDB-lite"/>
    </source>
</evidence>
<organism evidence="2 3">
    <name type="scientific">Aromatoleum aromaticum (strain DSM 19018 / LMG 30748 / EbN1)</name>
    <name type="common">Azoarcus sp. (strain EbN1)</name>
    <dbReference type="NCBI Taxonomy" id="76114"/>
    <lineage>
        <taxon>Bacteria</taxon>
        <taxon>Pseudomonadati</taxon>
        <taxon>Pseudomonadota</taxon>
        <taxon>Betaproteobacteria</taxon>
        <taxon>Rhodocyclales</taxon>
        <taxon>Rhodocyclaceae</taxon>
        <taxon>Aromatoleum</taxon>
    </lineage>
</organism>
<feature type="region of interest" description="Disordered" evidence="1">
    <location>
        <begin position="29"/>
        <end position="112"/>
    </location>
</feature>
<evidence type="ECO:0000313" key="2">
    <source>
        <dbReference type="EMBL" id="CAI09705.1"/>
    </source>
</evidence>
<dbReference type="Proteomes" id="UP000006552">
    <property type="component" value="Chromosome"/>
</dbReference>